<keyword evidence="4 8" id="KW-0812">Transmembrane</keyword>
<gene>
    <name evidence="10" type="ORF">BCL67_12614</name>
</gene>
<evidence type="ECO:0000256" key="2">
    <source>
        <dbReference type="ARBA" id="ARBA00022448"/>
    </source>
</evidence>
<feature type="region of interest" description="Disordered" evidence="7">
    <location>
        <begin position="214"/>
        <end position="237"/>
    </location>
</feature>
<feature type="domain" description="Major facilitator superfamily (MFS) profile" evidence="9">
    <location>
        <begin position="10"/>
        <end position="438"/>
    </location>
</feature>
<proteinExistence type="predicted"/>
<evidence type="ECO:0000256" key="1">
    <source>
        <dbReference type="ARBA" id="ARBA00004651"/>
    </source>
</evidence>
<dbReference type="InterPro" id="IPR011701">
    <property type="entry name" value="MFS"/>
</dbReference>
<feature type="transmembrane region" description="Helical" evidence="8">
    <location>
        <begin position="282"/>
        <end position="301"/>
    </location>
</feature>
<feature type="transmembrane region" description="Helical" evidence="8">
    <location>
        <begin position="21"/>
        <end position="39"/>
    </location>
</feature>
<keyword evidence="2" id="KW-0813">Transport</keyword>
<accession>A0A2T0YBC3</accession>
<keyword evidence="5 8" id="KW-1133">Transmembrane helix</keyword>
<feature type="region of interest" description="Disordered" evidence="7">
    <location>
        <begin position="439"/>
        <end position="458"/>
    </location>
</feature>
<feature type="transmembrane region" description="Helical" evidence="8">
    <location>
        <begin position="342"/>
        <end position="367"/>
    </location>
</feature>
<dbReference type="PANTHER" id="PTHR23517">
    <property type="entry name" value="RESISTANCE PROTEIN MDTM, PUTATIVE-RELATED-RELATED"/>
    <property type="match status" value="1"/>
</dbReference>
<dbReference type="Pfam" id="PF07690">
    <property type="entry name" value="MFS_1"/>
    <property type="match status" value="1"/>
</dbReference>
<evidence type="ECO:0000256" key="4">
    <source>
        <dbReference type="ARBA" id="ARBA00022692"/>
    </source>
</evidence>
<keyword evidence="11" id="KW-1185">Reference proteome</keyword>
<protein>
    <submittedName>
        <fullName evidence="10">Nitrate/nitrite transporter NarK</fullName>
    </submittedName>
</protein>
<comment type="subcellular location">
    <subcellularLocation>
        <location evidence="1">Cell membrane</location>
        <topology evidence="1">Multi-pass membrane protein</topology>
    </subcellularLocation>
</comment>
<evidence type="ECO:0000313" key="10">
    <source>
        <dbReference type="EMBL" id="PRZ12012.1"/>
    </source>
</evidence>
<dbReference type="RefSeq" id="WP_106124045.1">
    <property type="nucleotide sequence ID" value="NZ_PVTY01000026.1"/>
</dbReference>
<dbReference type="Proteomes" id="UP000238217">
    <property type="component" value="Unassembled WGS sequence"/>
</dbReference>
<evidence type="ECO:0000256" key="6">
    <source>
        <dbReference type="ARBA" id="ARBA00023136"/>
    </source>
</evidence>
<comment type="caution">
    <text evidence="10">The sequence shown here is derived from an EMBL/GenBank/DDBJ whole genome shotgun (WGS) entry which is preliminary data.</text>
</comment>
<keyword evidence="6 8" id="KW-0472">Membrane</keyword>
<name>A0A2T0YBC3_9MICC</name>
<organism evidence="10 11">
    <name type="scientific">Nesterenkonia sandarakina</name>
    <dbReference type="NCBI Taxonomy" id="272918"/>
    <lineage>
        <taxon>Bacteria</taxon>
        <taxon>Bacillati</taxon>
        <taxon>Actinomycetota</taxon>
        <taxon>Actinomycetes</taxon>
        <taxon>Micrococcales</taxon>
        <taxon>Micrococcaceae</taxon>
        <taxon>Nesterenkonia</taxon>
    </lineage>
</organism>
<evidence type="ECO:0000313" key="11">
    <source>
        <dbReference type="Proteomes" id="UP000238217"/>
    </source>
</evidence>
<feature type="transmembrane region" description="Helical" evidence="8">
    <location>
        <begin position="106"/>
        <end position="132"/>
    </location>
</feature>
<feature type="transmembrane region" description="Helical" evidence="8">
    <location>
        <begin position="313"/>
        <end position="330"/>
    </location>
</feature>
<evidence type="ECO:0000259" key="9">
    <source>
        <dbReference type="PROSITE" id="PS50850"/>
    </source>
</evidence>
<keyword evidence="3" id="KW-1003">Cell membrane</keyword>
<dbReference type="AlphaFoldDB" id="A0A2T0YBC3"/>
<dbReference type="GO" id="GO:0022857">
    <property type="term" value="F:transmembrane transporter activity"/>
    <property type="evidence" value="ECO:0007669"/>
    <property type="project" value="InterPro"/>
</dbReference>
<feature type="transmembrane region" description="Helical" evidence="8">
    <location>
        <begin position="184"/>
        <end position="204"/>
    </location>
</feature>
<feature type="transmembrane region" description="Helical" evidence="8">
    <location>
        <begin position="159"/>
        <end position="178"/>
    </location>
</feature>
<dbReference type="InterPro" id="IPR036259">
    <property type="entry name" value="MFS_trans_sf"/>
</dbReference>
<dbReference type="Gene3D" id="1.20.1250.20">
    <property type="entry name" value="MFS general substrate transporter like domains"/>
    <property type="match status" value="2"/>
</dbReference>
<reference evidence="10 11" key="1">
    <citation type="submission" date="2018-03" db="EMBL/GenBank/DDBJ databases">
        <title>Comparative analysis of microorganisms from saline springs in Andes Mountain Range, Colombia.</title>
        <authorList>
            <person name="Rubin E."/>
        </authorList>
    </citation>
    <scope>NUCLEOTIDE SEQUENCE [LARGE SCALE GENOMIC DNA]</scope>
    <source>
        <strain evidence="10 11">CG 35</strain>
    </source>
</reference>
<dbReference type="InterPro" id="IPR020846">
    <property type="entry name" value="MFS_dom"/>
</dbReference>
<feature type="transmembrane region" description="Helical" evidence="8">
    <location>
        <begin position="379"/>
        <end position="398"/>
    </location>
</feature>
<evidence type="ECO:0000256" key="8">
    <source>
        <dbReference type="SAM" id="Phobius"/>
    </source>
</evidence>
<feature type="transmembrane region" description="Helical" evidence="8">
    <location>
        <begin position="45"/>
        <end position="67"/>
    </location>
</feature>
<feature type="compositionally biased region" description="Polar residues" evidence="7">
    <location>
        <begin position="440"/>
        <end position="458"/>
    </location>
</feature>
<dbReference type="InterPro" id="IPR050171">
    <property type="entry name" value="MFS_Transporters"/>
</dbReference>
<sequence length="458" mass="47410">MKRQRDTSGTVRVPTLLGAQGIFNVGFYAVVPFIAIVLAEDFALGGAAIGLVLGTRTAAQQGMFLLGGVLADRFGARSLILTGCAVRALGFGTLAVSVSWHHSLPLFVVGTVLTGLGGALFSPALSTLVALAQSQRETLSQSETQPGVRAPHRAPRTTLFAALSVVGETGAAIGPLLGAALLGWGFAVTAASGAGLFIIVGFVLTRLLPRTSSTQSEAHGPQLSDDASQESPRTRRSRRCASLHHRGFVCFALLHAVDLLSYNQLYLSLPTEIRRSGAGAETLAALFALVSILTITAQLPIARLARRLGPHRALPLGYITTSAGFLVLAASTTTTMPEGLEIAPAVAAVVLWILGHLMVGPVALDLVPRFAGNTKWGSYYGLLATAGGVAVLVGNAAVGSLLPLTESSSSLAWAPWILLGALPLISAALIGRTLPPHPQTTPAIPSQELSVSTHQEST</sequence>
<dbReference type="OrthoDB" id="3285778at2"/>
<feature type="transmembrane region" description="Helical" evidence="8">
    <location>
        <begin position="243"/>
        <end position="262"/>
    </location>
</feature>
<evidence type="ECO:0000256" key="3">
    <source>
        <dbReference type="ARBA" id="ARBA00022475"/>
    </source>
</evidence>
<dbReference type="EMBL" id="PVTY01000026">
    <property type="protein sequence ID" value="PRZ12012.1"/>
    <property type="molecule type" value="Genomic_DNA"/>
</dbReference>
<feature type="transmembrane region" description="Helical" evidence="8">
    <location>
        <begin position="410"/>
        <end position="430"/>
    </location>
</feature>
<dbReference type="PROSITE" id="PS50850">
    <property type="entry name" value="MFS"/>
    <property type="match status" value="1"/>
</dbReference>
<dbReference type="GO" id="GO:0005886">
    <property type="term" value="C:plasma membrane"/>
    <property type="evidence" value="ECO:0007669"/>
    <property type="project" value="UniProtKB-SubCell"/>
</dbReference>
<evidence type="ECO:0000256" key="7">
    <source>
        <dbReference type="SAM" id="MobiDB-lite"/>
    </source>
</evidence>
<feature type="transmembrane region" description="Helical" evidence="8">
    <location>
        <begin position="79"/>
        <end position="100"/>
    </location>
</feature>
<dbReference type="PANTHER" id="PTHR23517:SF2">
    <property type="entry name" value="MULTIDRUG RESISTANCE PROTEIN MDTH"/>
    <property type="match status" value="1"/>
</dbReference>
<evidence type="ECO:0000256" key="5">
    <source>
        <dbReference type="ARBA" id="ARBA00022989"/>
    </source>
</evidence>
<dbReference type="SUPFAM" id="SSF103473">
    <property type="entry name" value="MFS general substrate transporter"/>
    <property type="match status" value="1"/>
</dbReference>